<dbReference type="PANTHER" id="PTHR30592">
    <property type="entry name" value="FORMATE DEHYDROGENASE"/>
    <property type="match status" value="1"/>
</dbReference>
<evidence type="ECO:0000313" key="5">
    <source>
        <dbReference type="Proteomes" id="UP001225316"/>
    </source>
</evidence>
<dbReference type="InterPro" id="IPR016193">
    <property type="entry name" value="Cytidine_deaminase-like"/>
</dbReference>
<comment type="similarity">
    <text evidence="3">Belongs to the FdhD family.</text>
</comment>
<keyword evidence="1 3" id="KW-0963">Cytoplasm</keyword>
<dbReference type="Proteomes" id="UP001225316">
    <property type="component" value="Unassembled WGS sequence"/>
</dbReference>
<evidence type="ECO:0000256" key="2">
    <source>
        <dbReference type="ARBA" id="ARBA00023150"/>
    </source>
</evidence>
<dbReference type="EMBL" id="JARXHW010000032">
    <property type="protein sequence ID" value="MDQ8208471.1"/>
    <property type="molecule type" value="Genomic_DNA"/>
</dbReference>
<comment type="caution">
    <text evidence="3">Lacks conserved residue(s) required for the propagation of feature annotation.</text>
</comment>
<dbReference type="PANTHER" id="PTHR30592:SF1">
    <property type="entry name" value="SULFUR CARRIER PROTEIN FDHD"/>
    <property type="match status" value="1"/>
</dbReference>
<dbReference type="RefSeq" id="WP_308951070.1">
    <property type="nucleotide sequence ID" value="NZ_JARXHW010000032.1"/>
</dbReference>
<feature type="active site" description="Cysteine persulfide intermediate" evidence="3">
    <location>
        <position position="131"/>
    </location>
</feature>
<comment type="subcellular location">
    <subcellularLocation>
        <location evidence="3">Cytoplasm</location>
    </subcellularLocation>
</comment>
<accession>A0ABU1AWD7</accession>
<dbReference type="InterPro" id="IPR003786">
    <property type="entry name" value="FdhD"/>
</dbReference>
<reference evidence="4 5" key="1">
    <citation type="submission" date="2023-04" db="EMBL/GenBank/DDBJ databases">
        <title>A novel bacteria isolated from coastal sediment.</title>
        <authorList>
            <person name="Liu X.-J."/>
            <person name="Du Z.-J."/>
        </authorList>
    </citation>
    <scope>NUCLEOTIDE SEQUENCE [LARGE SCALE GENOMIC DNA]</scope>
    <source>
        <strain evidence="4 5">SDUM461003</strain>
    </source>
</reference>
<name>A0ABU1AWD7_9BACT</name>
<evidence type="ECO:0000256" key="3">
    <source>
        <dbReference type="HAMAP-Rule" id="MF_00187"/>
    </source>
</evidence>
<evidence type="ECO:0000313" key="4">
    <source>
        <dbReference type="EMBL" id="MDQ8208471.1"/>
    </source>
</evidence>
<organism evidence="4 5">
    <name type="scientific">Thalassobacterium maritimum</name>
    <dbReference type="NCBI Taxonomy" id="3041265"/>
    <lineage>
        <taxon>Bacteria</taxon>
        <taxon>Pseudomonadati</taxon>
        <taxon>Verrucomicrobiota</taxon>
        <taxon>Opitutia</taxon>
        <taxon>Puniceicoccales</taxon>
        <taxon>Coraliomargaritaceae</taxon>
        <taxon>Thalassobacterium</taxon>
    </lineage>
</organism>
<dbReference type="PIRSF" id="PIRSF015626">
    <property type="entry name" value="FdhD"/>
    <property type="match status" value="1"/>
</dbReference>
<proteinExistence type="inferred from homology"/>
<dbReference type="Gene3D" id="3.40.140.10">
    <property type="entry name" value="Cytidine Deaminase, domain 2"/>
    <property type="match status" value="1"/>
</dbReference>
<dbReference type="HAMAP" id="MF_00187">
    <property type="entry name" value="FdhD"/>
    <property type="match status" value="1"/>
</dbReference>
<keyword evidence="2 3" id="KW-0501">Molybdenum cofactor biosynthesis</keyword>
<protein>
    <recommendedName>
        <fullName evidence="3">Sulfur carrier protein FdhD</fullName>
    </recommendedName>
</protein>
<gene>
    <name evidence="3 4" type="primary">fdhD</name>
    <name evidence="4" type="ORF">QEH52_13185</name>
</gene>
<dbReference type="Gene3D" id="3.10.20.10">
    <property type="match status" value="1"/>
</dbReference>
<evidence type="ECO:0000256" key="1">
    <source>
        <dbReference type="ARBA" id="ARBA00022490"/>
    </source>
</evidence>
<dbReference type="NCBIfam" id="TIGR00129">
    <property type="entry name" value="fdhD_narQ"/>
    <property type="match status" value="1"/>
</dbReference>
<comment type="function">
    <text evidence="3">Required for formate dehydrogenase (FDH) activity. Acts as a sulfur carrier protein that transfers sulfur from IscS to the molybdenum cofactor prior to its insertion into FDH.</text>
</comment>
<dbReference type="SUPFAM" id="SSF53927">
    <property type="entry name" value="Cytidine deaminase-like"/>
    <property type="match status" value="1"/>
</dbReference>
<comment type="caution">
    <text evidence="4">The sequence shown here is derived from an EMBL/GenBank/DDBJ whole genome shotgun (WGS) entry which is preliminary data.</text>
</comment>
<keyword evidence="5" id="KW-1185">Reference proteome</keyword>
<sequence length="290" mass="31267">MLPSSRRLPRTTRTSVKVIKQRVQGQHALPPEEDYLAIEDPLEIVLAYERHSGTVEKKLIVTMRTPGHDEDLIHGFLYCEGIIGSAADIVAIQLSGNNAHAAPTRARVQLRPGLDASAKTCERNFAVHSSCGVCGTTSIGHLEIPKALNIDDDSAVAADWIHSLPAQMHDRQATFRQTGGLHASAIFSTDSSLQVSREDIGRHNALDKAIGANLIAASTPAKGQVLCVSGRMSYEIIQKALIARIPIITGVGAPSSMAVALANDFNITLIGFVRNDSYNIYSCPERIKSL</sequence>
<dbReference type="Pfam" id="PF02634">
    <property type="entry name" value="FdhD-NarQ"/>
    <property type="match status" value="1"/>
</dbReference>